<evidence type="ECO:0000256" key="2">
    <source>
        <dbReference type="ARBA" id="ARBA00023287"/>
    </source>
</evidence>
<keyword evidence="3" id="KW-1133">Transmembrane helix</keyword>
<keyword evidence="5" id="KW-1185">Reference proteome</keyword>
<gene>
    <name evidence="4" type="ORF">C7437_101344</name>
</gene>
<dbReference type="AlphaFoldDB" id="A0A2W7MQ00"/>
<comment type="caution">
    <text evidence="4">The sequence shown here is derived from an EMBL/GenBank/DDBJ whole genome shotgun (WGS) entry which is preliminary data.</text>
</comment>
<comment type="subcellular location">
    <subcellularLocation>
        <location evidence="1">Cell surface</location>
    </subcellularLocation>
</comment>
<dbReference type="EMBL" id="QKZI01000001">
    <property type="protein sequence ID" value="PZX07234.1"/>
    <property type="molecule type" value="Genomic_DNA"/>
</dbReference>
<evidence type="ECO:0000313" key="5">
    <source>
        <dbReference type="Proteomes" id="UP000248646"/>
    </source>
</evidence>
<reference evidence="4 5" key="1">
    <citation type="submission" date="2018-06" db="EMBL/GenBank/DDBJ databases">
        <title>Genomic Encyclopedia of Type Strains, Phase IV (KMG-IV): sequencing the most valuable type-strain genomes for metagenomic binning, comparative biology and taxonomic classification.</title>
        <authorList>
            <person name="Goeker M."/>
        </authorList>
    </citation>
    <scope>NUCLEOTIDE SEQUENCE [LARGE SCALE GENOMIC DNA]</scope>
    <source>
        <strain evidence="4 5">DSM 5</strain>
    </source>
</reference>
<proteinExistence type="predicted"/>
<dbReference type="RefSeq" id="WP_111437916.1">
    <property type="nucleotide sequence ID" value="NZ_QKZI01000001.1"/>
</dbReference>
<protein>
    <submittedName>
        <fullName evidence="4">Prepilin-type N-terminal cleavage/methylation domain-containing protein</fullName>
    </submittedName>
</protein>
<sequence>MKASSNEKGFTLIEMLVVLSIMMIITSSVIFVSIARLEEMEEKRFFKQFHLDVQRMQMIAISKGNYMYLTFNKEGTKYKVEHNNVLLYENHLPSTIRLSGDSQLKGLTYHPNGAILQFGLMRFETKKENKRVFFYIGQGRMNYEE</sequence>
<dbReference type="GO" id="GO:0030420">
    <property type="term" value="P:establishment of competence for transformation"/>
    <property type="evidence" value="ECO:0007669"/>
    <property type="project" value="UniProtKB-KW"/>
</dbReference>
<accession>A0A2W7MQ00</accession>
<dbReference type="PIRSF" id="PIRSF021292">
    <property type="entry name" value="Competence_ComGD"/>
    <property type="match status" value="1"/>
</dbReference>
<dbReference type="NCBIfam" id="TIGR02532">
    <property type="entry name" value="IV_pilin_GFxxxE"/>
    <property type="match status" value="1"/>
</dbReference>
<dbReference type="GO" id="GO:0009986">
    <property type="term" value="C:cell surface"/>
    <property type="evidence" value="ECO:0007669"/>
    <property type="project" value="UniProtKB-SubCell"/>
</dbReference>
<dbReference type="Pfam" id="PF07963">
    <property type="entry name" value="N_methyl"/>
    <property type="match status" value="1"/>
</dbReference>
<organism evidence="4 5">
    <name type="scientific">Psychrobacillus insolitus</name>
    <dbReference type="NCBI Taxonomy" id="1461"/>
    <lineage>
        <taxon>Bacteria</taxon>
        <taxon>Bacillati</taxon>
        <taxon>Bacillota</taxon>
        <taxon>Bacilli</taxon>
        <taxon>Bacillales</taxon>
        <taxon>Bacillaceae</taxon>
        <taxon>Psychrobacillus</taxon>
    </lineage>
</organism>
<keyword evidence="2" id="KW-0178">Competence</keyword>
<dbReference type="InterPro" id="IPR045584">
    <property type="entry name" value="Pilin-like"/>
</dbReference>
<dbReference type="InterPro" id="IPR016785">
    <property type="entry name" value="ComGD"/>
</dbReference>
<name>A0A2W7MQ00_9BACI</name>
<dbReference type="InterPro" id="IPR012902">
    <property type="entry name" value="N_methyl_site"/>
</dbReference>
<dbReference type="OrthoDB" id="2734640at2"/>
<evidence type="ECO:0000256" key="3">
    <source>
        <dbReference type="SAM" id="Phobius"/>
    </source>
</evidence>
<dbReference type="Proteomes" id="UP000248646">
    <property type="component" value="Unassembled WGS sequence"/>
</dbReference>
<dbReference type="PROSITE" id="PS00409">
    <property type="entry name" value="PROKAR_NTER_METHYL"/>
    <property type="match status" value="1"/>
</dbReference>
<evidence type="ECO:0000313" key="4">
    <source>
        <dbReference type="EMBL" id="PZX07234.1"/>
    </source>
</evidence>
<dbReference type="SUPFAM" id="SSF54523">
    <property type="entry name" value="Pili subunits"/>
    <property type="match status" value="1"/>
</dbReference>
<keyword evidence="3" id="KW-0812">Transmembrane</keyword>
<evidence type="ECO:0000256" key="1">
    <source>
        <dbReference type="ARBA" id="ARBA00004241"/>
    </source>
</evidence>
<dbReference type="NCBIfam" id="NF040982">
    <property type="entry name" value="ComGD"/>
    <property type="match status" value="1"/>
</dbReference>
<feature type="transmembrane region" description="Helical" evidence="3">
    <location>
        <begin position="12"/>
        <end position="37"/>
    </location>
</feature>
<keyword evidence="3" id="KW-0472">Membrane</keyword>